<dbReference type="Gene3D" id="3.40.1180.10">
    <property type="entry name" value="Decaprenyl diphosphate synthase-like"/>
    <property type="match status" value="1"/>
</dbReference>
<feature type="binding site" evidence="2">
    <location>
        <begin position="196"/>
        <end position="198"/>
    </location>
    <ligand>
        <name>substrate</name>
    </ligand>
</feature>
<feature type="binding site" evidence="2">
    <location>
        <begin position="24"/>
        <end position="27"/>
    </location>
    <ligand>
        <name>substrate</name>
    </ligand>
</feature>
<feature type="binding site" evidence="2">
    <location>
        <position position="209"/>
    </location>
    <ligand>
        <name>Mg(2+)</name>
        <dbReference type="ChEBI" id="CHEBI:18420"/>
    </ligand>
</feature>
<dbReference type="RefSeq" id="WP_160208645.1">
    <property type="nucleotide sequence ID" value="NZ_CAMUSJ010000037.1"/>
</dbReference>
<dbReference type="GO" id="GO:0045547">
    <property type="term" value="F:ditrans,polycis-polyprenyl diphosphate synthase [(2E,6E)-farnesyl diphosphate specific] activity"/>
    <property type="evidence" value="ECO:0007669"/>
    <property type="project" value="TreeGrafter"/>
</dbReference>
<feature type="active site" description="Proton acceptor" evidence="2">
    <location>
        <position position="71"/>
    </location>
</feature>
<evidence type="ECO:0000256" key="2">
    <source>
        <dbReference type="HAMAP-Rule" id="MF_01139"/>
    </source>
</evidence>
<dbReference type="EC" id="2.5.1.-" evidence="2"/>
<feature type="binding site" evidence="2">
    <location>
        <position position="28"/>
    </location>
    <ligand>
        <name>substrate</name>
    </ligand>
</feature>
<feature type="binding site" evidence="2">
    <location>
        <position position="74"/>
    </location>
    <ligand>
        <name>substrate</name>
    </ligand>
</feature>
<keyword evidence="1 2" id="KW-0808">Transferase</keyword>
<dbReference type="Pfam" id="PF01255">
    <property type="entry name" value="Prenyltransf"/>
    <property type="match status" value="1"/>
</dbReference>
<reference evidence="3 4" key="1">
    <citation type="submission" date="2018-08" db="EMBL/GenBank/DDBJ databases">
        <title>Murine metabolic-syndrome-specific gut microbial biobank.</title>
        <authorList>
            <person name="Liu C."/>
        </authorList>
    </citation>
    <scope>NUCLEOTIDE SEQUENCE [LARGE SCALE GENOMIC DNA]</scope>
    <source>
        <strain evidence="3 4">X69</strain>
    </source>
</reference>
<feature type="binding site" evidence="2">
    <location>
        <position position="36"/>
    </location>
    <ligand>
        <name>substrate</name>
    </ligand>
</feature>
<dbReference type="PANTHER" id="PTHR10291:SF0">
    <property type="entry name" value="DEHYDRODOLICHYL DIPHOSPHATE SYNTHASE 2"/>
    <property type="match status" value="1"/>
</dbReference>
<name>A0A845REL7_9FIRM</name>
<comment type="subunit">
    <text evidence="2">Homodimer.</text>
</comment>
<dbReference type="HAMAP" id="MF_01139">
    <property type="entry name" value="ISPT"/>
    <property type="match status" value="1"/>
</dbReference>
<dbReference type="InterPro" id="IPR036424">
    <property type="entry name" value="UPP_synth-like_sf"/>
</dbReference>
<dbReference type="OrthoDB" id="4191603at2"/>
<dbReference type="PANTHER" id="PTHR10291">
    <property type="entry name" value="DEHYDRODOLICHYL DIPHOSPHATE SYNTHASE FAMILY MEMBER"/>
    <property type="match status" value="1"/>
</dbReference>
<feature type="binding site" evidence="2">
    <location>
        <begin position="68"/>
        <end position="70"/>
    </location>
    <ligand>
        <name>substrate</name>
    </ligand>
</feature>
<feature type="binding site" evidence="2">
    <location>
        <position position="23"/>
    </location>
    <ligand>
        <name>Mg(2+)</name>
        <dbReference type="ChEBI" id="CHEBI:18420"/>
    </ligand>
</feature>
<evidence type="ECO:0000313" key="3">
    <source>
        <dbReference type="EMBL" id="NBI77757.1"/>
    </source>
</evidence>
<keyword evidence="2" id="KW-0479">Metal-binding</keyword>
<comment type="cofactor">
    <cofactor evidence="2">
        <name>Mg(2+)</name>
        <dbReference type="ChEBI" id="CHEBI:18420"/>
    </cofactor>
    <text evidence="2">Binds 2 magnesium ions per subunit.</text>
</comment>
<organism evidence="3 4">
    <name type="scientific">Anaerotruncus colihominis</name>
    <dbReference type="NCBI Taxonomy" id="169435"/>
    <lineage>
        <taxon>Bacteria</taxon>
        <taxon>Bacillati</taxon>
        <taxon>Bacillota</taxon>
        <taxon>Clostridia</taxon>
        <taxon>Eubacteriales</taxon>
        <taxon>Oscillospiraceae</taxon>
        <taxon>Anaerotruncus</taxon>
    </lineage>
</organism>
<dbReference type="SUPFAM" id="SSF64005">
    <property type="entry name" value="Undecaprenyl diphosphate synthase"/>
    <property type="match status" value="1"/>
</dbReference>
<sequence>MANTPFADVPSGSMPAHIGIILDGNGRWAKKRGLPRSAGHRQGADTFGKIARRCREIGVKYLTVYAFSTENWKRPPDEVEALMNLLRRYLTDTYKHRDENARLRFLGERGPLSHDIRKMIERVERDSADNTAINVNIALNYGGRDEIVYAARAIAKQCSEGTLDWESINEHLFSERLYTAGQPDPDLIIRPSGEQRISNFLLWQSAYAEFVFMDVLWPDFTPAHLDQAIHIFLSRDRRFGGV</sequence>
<keyword evidence="2" id="KW-0460">Magnesium</keyword>
<comment type="caution">
    <text evidence="3">The sequence shown here is derived from an EMBL/GenBank/DDBJ whole genome shotgun (WGS) entry which is preliminary data.</text>
</comment>
<proteinExistence type="inferred from homology"/>
<dbReference type="Proteomes" id="UP000446348">
    <property type="component" value="Unassembled WGS sequence"/>
</dbReference>
<dbReference type="InterPro" id="IPR018520">
    <property type="entry name" value="UPP_synth-like_CS"/>
</dbReference>
<dbReference type="GO" id="GO:0016094">
    <property type="term" value="P:polyprenol biosynthetic process"/>
    <property type="evidence" value="ECO:0007669"/>
    <property type="project" value="TreeGrafter"/>
</dbReference>
<dbReference type="CDD" id="cd00475">
    <property type="entry name" value="Cis_IPPS"/>
    <property type="match status" value="1"/>
</dbReference>
<protein>
    <recommendedName>
        <fullName evidence="2">Isoprenyl transferase</fullName>
        <ecNumber evidence="2">2.5.1.-</ecNumber>
    </recommendedName>
</protein>
<feature type="binding site" evidence="2">
    <location>
        <position position="72"/>
    </location>
    <ligand>
        <name>substrate</name>
    </ligand>
</feature>
<dbReference type="AlphaFoldDB" id="A0A845REL7"/>
<feature type="binding site" evidence="2">
    <location>
        <position position="40"/>
    </location>
    <ligand>
        <name>substrate</name>
    </ligand>
</feature>
<dbReference type="GO" id="GO:0000287">
    <property type="term" value="F:magnesium ion binding"/>
    <property type="evidence" value="ECO:0007669"/>
    <property type="project" value="UniProtKB-UniRule"/>
</dbReference>
<evidence type="ECO:0000256" key="1">
    <source>
        <dbReference type="ARBA" id="ARBA00022679"/>
    </source>
</evidence>
<dbReference type="InterPro" id="IPR001441">
    <property type="entry name" value="UPP_synth-like"/>
</dbReference>
<evidence type="ECO:0000313" key="4">
    <source>
        <dbReference type="Proteomes" id="UP000446348"/>
    </source>
</evidence>
<comment type="similarity">
    <text evidence="2">Belongs to the UPP synthase family.</text>
</comment>
<dbReference type="FunFam" id="3.40.1180.10:FF:000001">
    <property type="entry name" value="(2E,6E)-farnesyl-diphosphate-specific ditrans,polycis-undecaprenyl-diphosphate synthase"/>
    <property type="match status" value="1"/>
</dbReference>
<dbReference type="PROSITE" id="PS01066">
    <property type="entry name" value="UPP_SYNTHASE"/>
    <property type="match status" value="1"/>
</dbReference>
<dbReference type="EMBL" id="QXWZ01000003">
    <property type="protein sequence ID" value="NBI77757.1"/>
    <property type="molecule type" value="Genomic_DNA"/>
</dbReference>
<accession>A0A845REL7</accession>
<gene>
    <name evidence="3" type="ORF">D3Z39_02525</name>
</gene>
<dbReference type="NCBIfam" id="TIGR00055">
    <property type="entry name" value="uppS"/>
    <property type="match status" value="1"/>
</dbReference>
<comment type="function">
    <text evidence="2">Catalyzes the condensation of isopentenyl diphosphate (IPP) with allylic pyrophosphates generating different type of terpenoids.</text>
</comment>
<dbReference type="NCBIfam" id="NF011405">
    <property type="entry name" value="PRK14830.1"/>
    <property type="match status" value="1"/>
</dbReference>
<feature type="active site" evidence="2">
    <location>
        <position position="23"/>
    </location>
</feature>
<feature type="binding site" evidence="2">
    <location>
        <position position="190"/>
    </location>
    <ligand>
        <name>substrate</name>
    </ligand>
</feature>